<organism evidence="2 3">
    <name type="scientific">Cucumis sativus</name>
    <name type="common">Cucumber</name>
    <dbReference type="NCBI Taxonomy" id="3659"/>
    <lineage>
        <taxon>Eukaryota</taxon>
        <taxon>Viridiplantae</taxon>
        <taxon>Streptophyta</taxon>
        <taxon>Embryophyta</taxon>
        <taxon>Tracheophyta</taxon>
        <taxon>Spermatophyta</taxon>
        <taxon>Magnoliopsida</taxon>
        <taxon>eudicotyledons</taxon>
        <taxon>Gunneridae</taxon>
        <taxon>Pentapetalae</taxon>
        <taxon>rosids</taxon>
        <taxon>fabids</taxon>
        <taxon>Cucurbitales</taxon>
        <taxon>Cucurbitaceae</taxon>
        <taxon>Benincaseae</taxon>
        <taxon>Cucumis</taxon>
    </lineage>
</organism>
<reference evidence="2 3" key="4">
    <citation type="journal article" date="2011" name="BMC Genomics">
        <title>RNA-Seq improves annotation of protein-coding genes in the cucumber genome.</title>
        <authorList>
            <person name="Li Z."/>
            <person name="Zhang Z."/>
            <person name="Yan P."/>
            <person name="Huang S."/>
            <person name="Fei Z."/>
            <person name="Lin K."/>
        </authorList>
    </citation>
    <scope>NUCLEOTIDE SEQUENCE [LARGE SCALE GENOMIC DNA]</scope>
    <source>
        <strain evidence="3">cv. 9930</strain>
    </source>
</reference>
<dbReference type="Proteomes" id="UP000029981">
    <property type="component" value="Chromosome 1"/>
</dbReference>
<gene>
    <name evidence="2" type="ORF">Csa_1G637940</name>
</gene>
<proteinExistence type="predicted"/>
<name>A0A0A0M313_CUCSA</name>
<keyword evidence="3" id="KW-1185">Reference proteome</keyword>
<evidence type="ECO:0000313" key="3">
    <source>
        <dbReference type="Proteomes" id="UP000029981"/>
    </source>
</evidence>
<accession>A0A0A0M313</accession>
<dbReference type="EMBL" id="CM002922">
    <property type="protein sequence ID" value="KGN66596.1"/>
    <property type="molecule type" value="Genomic_DNA"/>
</dbReference>
<dbReference type="AlphaFoldDB" id="A0A0A0M313"/>
<evidence type="ECO:0000256" key="1">
    <source>
        <dbReference type="SAM" id="Coils"/>
    </source>
</evidence>
<sequence>MHLQSQKQLQDLELKVDNASTHHQAQSEVLKAEMQELRLHNQELKSKNLKLKAQNKVIMRMIEQTAK</sequence>
<dbReference type="Gramene" id="KGN66596">
    <property type="protein sequence ID" value="KGN66596"/>
    <property type="gene ID" value="Csa_1G637940"/>
</dbReference>
<keyword evidence="1" id="KW-0175">Coiled coil</keyword>
<reference evidence="2 3" key="3">
    <citation type="journal article" date="2010" name="BMC Genomics">
        <title>Transcriptome sequencing and comparative analysis of cucumber flowers with different sex types.</title>
        <authorList>
            <person name="Guo S."/>
            <person name="Zheng Y."/>
            <person name="Joung J.G."/>
            <person name="Liu S."/>
            <person name="Zhang Z."/>
            <person name="Crasta O.R."/>
            <person name="Sobral B.W."/>
            <person name="Xu Y."/>
            <person name="Huang S."/>
            <person name="Fei Z."/>
        </authorList>
    </citation>
    <scope>NUCLEOTIDE SEQUENCE [LARGE SCALE GENOMIC DNA]</scope>
    <source>
        <strain evidence="3">cv. 9930</strain>
    </source>
</reference>
<reference evidence="2 3" key="2">
    <citation type="journal article" date="2009" name="PLoS ONE">
        <title>An integrated genetic and cytogenetic map of the cucumber genome.</title>
        <authorList>
            <person name="Ren Y."/>
            <person name="Zhang Z."/>
            <person name="Liu J."/>
            <person name="Staub J.E."/>
            <person name="Han Y."/>
            <person name="Cheng Z."/>
            <person name="Li X."/>
            <person name="Lu J."/>
            <person name="Miao H."/>
            <person name="Kang H."/>
            <person name="Xie B."/>
            <person name="Gu X."/>
            <person name="Wang X."/>
            <person name="Du Y."/>
            <person name="Jin W."/>
            <person name="Huang S."/>
        </authorList>
    </citation>
    <scope>NUCLEOTIDE SEQUENCE [LARGE SCALE GENOMIC DNA]</scope>
    <source>
        <strain evidence="3">cv. 9930</strain>
    </source>
</reference>
<protein>
    <submittedName>
        <fullName evidence="2">Uncharacterized protein</fullName>
    </submittedName>
</protein>
<evidence type="ECO:0000313" key="2">
    <source>
        <dbReference type="EMBL" id="KGN66596.1"/>
    </source>
</evidence>
<reference evidence="2 3" key="1">
    <citation type="journal article" date="2009" name="Nat. Genet.">
        <title>The genome of the cucumber, Cucumis sativus L.</title>
        <authorList>
            <person name="Huang S."/>
            <person name="Li R."/>
            <person name="Zhang Z."/>
            <person name="Li L."/>
            <person name="Gu X."/>
            <person name="Fan W."/>
            <person name="Lucas W.J."/>
            <person name="Wang X."/>
            <person name="Xie B."/>
            <person name="Ni P."/>
            <person name="Ren Y."/>
            <person name="Zhu H."/>
            <person name="Li J."/>
            <person name="Lin K."/>
            <person name="Jin W."/>
            <person name="Fei Z."/>
            <person name="Li G."/>
            <person name="Staub J."/>
            <person name="Kilian A."/>
            <person name="van der Vossen E.A."/>
            <person name="Wu Y."/>
            <person name="Guo J."/>
            <person name="He J."/>
            <person name="Jia Z."/>
            <person name="Ren Y."/>
            <person name="Tian G."/>
            <person name="Lu Y."/>
            <person name="Ruan J."/>
            <person name="Qian W."/>
            <person name="Wang M."/>
            <person name="Huang Q."/>
            <person name="Li B."/>
            <person name="Xuan Z."/>
            <person name="Cao J."/>
            <person name="Asan"/>
            <person name="Wu Z."/>
            <person name="Zhang J."/>
            <person name="Cai Q."/>
            <person name="Bai Y."/>
            <person name="Zhao B."/>
            <person name="Han Y."/>
            <person name="Li Y."/>
            <person name="Li X."/>
            <person name="Wang S."/>
            <person name="Shi Q."/>
            <person name="Liu S."/>
            <person name="Cho W.K."/>
            <person name="Kim J.Y."/>
            <person name="Xu Y."/>
            <person name="Heller-Uszynska K."/>
            <person name="Miao H."/>
            <person name="Cheng Z."/>
            <person name="Zhang S."/>
            <person name="Wu J."/>
            <person name="Yang Y."/>
            <person name="Kang H."/>
            <person name="Li M."/>
            <person name="Liang H."/>
            <person name="Ren X."/>
            <person name="Shi Z."/>
            <person name="Wen M."/>
            <person name="Jian M."/>
            <person name="Yang H."/>
            <person name="Zhang G."/>
            <person name="Yang Z."/>
            <person name="Chen R."/>
            <person name="Liu S."/>
            <person name="Li J."/>
            <person name="Ma L."/>
            <person name="Liu H."/>
            <person name="Zhou Y."/>
            <person name="Zhao J."/>
            <person name="Fang X."/>
            <person name="Li G."/>
            <person name="Fang L."/>
            <person name="Li Y."/>
            <person name="Liu D."/>
            <person name="Zheng H."/>
            <person name="Zhang Y."/>
            <person name="Qin N."/>
            <person name="Li Z."/>
            <person name="Yang G."/>
            <person name="Yang S."/>
            <person name="Bolund L."/>
            <person name="Kristiansen K."/>
            <person name="Zheng H."/>
            <person name="Li S."/>
            <person name="Zhang X."/>
            <person name="Yang H."/>
            <person name="Wang J."/>
            <person name="Sun R."/>
            <person name="Zhang B."/>
            <person name="Jiang S."/>
            <person name="Wang J."/>
            <person name="Du Y."/>
            <person name="Li S."/>
        </authorList>
    </citation>
    <scope>NUCLEOTIDE SEQUENCE [LARGE SCALE GENOMIC DNA]</scope>
    <source>
        <strain evidence="3">cv. 9930</strain>
    </source>
</reference>
<feature type="coiled-coil region" evidence="1">
    <location>
        <begin position="27"/>
        <end position="54"/>
    </location>
</feature>